<gene>
    <name evidence="2" type="ORF">H9862_03055</name>
</gene>
<evidence type="ECO:0000313" key="2">
    <source>
        <dbReference type="EMBL" id="HIX19565.1"/>
    </source>
</evidence>
<comment type="caution">
    <text evidence="2">The sequence shown here is derived from an EMBL/GenBank/DDBJ whole genome shotgun (WGS) entry which is preliminary data.</text>
</comment>
<reference evidence="2" key="1">
    <citation type="journal article" date="2021" name="PeerJ">
        <title>Extensive microbial diversity within the chicken gut microbiome revealed by metagenomics and culture.</title>
        <authorList>
            <person name="Gilroy R."/>
            <person name="Ravi A."/>
            <person name="Getino M."/>
            <person name="Pursley I."/>
            <person name="Horton D.L."/>
            <person name="Alikhan N.F."/>
            <person name="Baker D."/>
            <person name="Gharbi K."/>
            <person name="Hall N."/>
            <person name="Watson M."/>
            <person name="Adriaenssens E.M."/>
            <person name="Foster-Nyarko E."/>
            <person name="Jarju S."/>
            <person name="Secka A."/>
            <person name="Antonio M."/>
            <person name="Oren A."/>
            <person name="Chaudhuri R.R."/>
            <person name="La Ragione R."/>
            <person name="Hildebrand F."/>
            <person name="Pallen M.J."/>
        </authorList>
    </citation>
    <scope>NUCLEOTIDE SEQUENCE</scope>
    <source>
        <strain evidence="2">14975</strain>
    </source>
</reference>
<evidence type="ECO:0008006" key="4">
    <source>
        <dbReference type="Google" id="ProtNLM"/>
    </source>
</evidence>
<dbReference type="PROSITE" id="PS51257">
    <property type="entry name" value="PROKAR_LIPOPROTEIN"/>
    <property type="match status" value="1"/>
</dbReference>
<dbReference type="EMBL" id="DXFQ01000051">
    <property type="protein sequence ID" value="HIX19565.1"/>
    <property type="molecule type" value="Genomic_DNA"/>
</dbReference>
<feature type="signal peptide" evidence="1">
    <location>
        <begin position="1"/>
        <end position="25"/>
    </location>
</feature>
<sequence length="283" mass="30557">MASLPPRFVPLLLCALLLSASVACSPPPKRHGDTAASLGRPREPLAPKDFALQLLATMKHDIAPGGGYDGSDDAVADMSRAVAWDAAQRSLSITPRLARPSFCSGACYLLLVKTLQKLQHAGALALSPEAQQSLAVYGEPDGFGIWGRANANGPGLAKLVHDLGAGVNFTDPAAARPGDFLKFGWTPEIGCRERGHLVLYLGQERRNGVLCIRYWSSNKPGGYGIRCTELSRMHNLLFTRITAPGNFNRAADLPPADPWLQDMKRRRFSFSEVCRRVGARATP</sequence>
<evidence type="ECO:0000313" key="3">
    <source>
        <dbReference type="Proteomes" id="UP000823964"/>
    </source>
</evidence>
<proteinExistence type="predicted"/>
<reference evidence="2" key="2">
    <citation type="submission" date="2021-04" db="EMBL/GenBank/DDBJ databases">
        <authorList>
            <person name="Gilroy R."/>
        </authorList>
    </citation>
    <scope>NUCLEOTIDE SEQUENCE</scope>
    <source>
        <strain evidence="2">14975</strain>
    </source>
</reference>
<evidence type="ECO:0000256" key="1">
    <source>
        <dbReference type="SAM" id="SignalP"/>
    </source>
</evidence>
<keyword evidence="1" id="KW-0732">Signal</keyword>
<name>A0A9D2AGP8_9BACT</name>
<dbReference type="AlphaFoldDB" id="A0A9D2AGP8"/>
<dbReference type="Proteomes" id="UP000823964">
    <property type="component" value="Unassembled WGS sequence"/>
</dbReference>
<organism evidence="2 3">
    <name type="scientific">Candidatus Akkermansia intestinigallinarum</name>
    <dbReference type="NCBI Taxonomy" id="2838431"/>
    <lineage>
        <taxon>Bacteria</taxon>
        <taxon>Pseudomonadati</taxon>
        <taxon>Verrucomicrobiota</taxon>
        <taxon>Verrucomicrobiia</taxon>
        <taxon>Verrucomicrobiales</taxon>
        <taxon>Akkermansiaceae</taxon>
        <taxon>Akkermansia</taxon>
    </lineage>
</organism>
<accession>A0A9D2AGP8</accession>
<feature type="chain" id="PRO_5039105757" description="NlpC/P60 domain-containing protein" evidence="1">
    <location>
        <begin position="26"/>
        <end position="283"/>
    </location>
</feature>
<protein>
    <recommendedName>
        <fullName evidence="4">NlpC/P60 domain-containing protein</fullName>
    </recommendedName>
</protein>